<dbReference type="EMBL" id="JBEPLZ010000018">
    <property type="protein sequence ID" value="MET3572370.1"/>
    <property type="molecule type" value="Genomic_DNA"/>
</dbReference>
<proteinExistence type="predicted"/>
<keyword evidence="2" id="KW-1185">Reference proteome</keyword>
<evidence type="ECO:0000313" key="2">
    <source>
        <dbReference type="Proteomes" id="UP001549200"/>
    </source>
</evidence>
<name>A0ABV2G259_9FIRM</name>
<accession>A0ABV2G259</accession>
<comment type="caution">
    <text evidence="1">The sequence shown here is derived from an EMBL/GenBank/DDBJ whole genome shotgun (WGS) entry which is preliminary data.</text>
</comment>
<reference evidence="1 2" key="1">
    <citation type="submission" date="2024-06" db="EMBL/GenBank/DDBJ databases">
        <title>Genomic Encyclopedia of Type Strains, Phase IV (KMG-IV): sequencing the most valuable type-strain genomes for metagenomic binning, comparative biology and taxonomic classification.</title>
        <authorList>
            <person name="Goeker M."/>
        </authorList>
    </citation>
    <scope>NUCLEOTIDE SEQUENCE [LARGE SCALE GENOMIC DNA]</scope>
    <source>
        <strain evidence="1 2">DSM 19261</strain>
    </source>
</reference>
<gene>
    <name evidence="1" type="ORF">ABID13_004027</name>
</gene>
<organism evidence="1 2">
    <name type="scientific">Enterocloster citroniae</name>
    <dbReference type="NCBI Taxonomy" id="358743"/>
    <lineage>
        <taxon>Bacteria</taxon>
        <taxon>Bacillati</taxon>
        <taxon>Bacillota</taxon>
        <taxon>Clostridia</taxon>
        <taxon>Lachnospirales</taxon>
        <taxon>Lachnospiraceae</taxon>
        <taxon>Enterocloster</taxon>
    </lineage>
</organism>
<dbReference type="Proteomes" id="UP001549200">
    <property type="component" value="Unassembled WGS sequence"/>
</dbReference>
<evidence type="ECO:0000313" key="1">
    <source>
        <dbReference type="EMBL" id="MET3572370.1"/>
    </source>
</evidence>
<sequence length="39" mass="4536">MKVRPGAAPAAVMNWDLYQYPDRRPALKAEYVLAYLLKR</sequence>
<protein>
    <submittedName>
        <fullName evidence="1">Uncharacterized protein</fullName>
    </submittedName>
</protein>